<protein>
    <submittedName>
        <fullName evidence="6">Phage tail assembly protein</fullName>
    </submittedName>
</protein>
<dbReference type="Proteomes" id="UP000008130">
    <property type="component" value="Chromosome"/>
</dbReference>
<dbReference type="GO" id="GO:0006508">
    <property type="term" value="P:proteolysis"/>
    <property type="evidence" value="ECO:0007669"/>
    <property type="project" value="UniProtKB-KW"/>
</dbReference>
<comment type="similarity">
    <text evidence="1">Belongs to the peptidase C40 family.</text>
</comment>
<keyword evidence="3" id="KW-0378">Hydrolase</keyword>
<evidence type="ECO:0000313" key="7">
    <source>
        <dbReference type="Proteomes" id="UP000008130"/>
    </source>
</evidence>
<proteinExistence type="inferred from homology"/>
<evidence type="ECO:0000313" key="6">
    <source>
        <dbReference type="EMBL" id="ADZ70129.1"/>
    </source>
</evidence>
<evidence type="ECO:0000256" key="4">
    <source>
        <dbReference type="ARBA" id="ARBA00022807"/>
    </source>
</evidence>
<dbReference type="STRING" id="991905.SL003B_1701"/>
<evidence type="ECO:0000256" key="2">
    <source>
        <dbReference type="ARBA" id="ARBA00022670"/>
    </source>
</evidence>
<evidence type="ECO:0000256" key="1">
    <source>
        <dbReference type="ARBA" id="ARBA00007074"/>
    </source>
</evidence>
<name>F2J5P5_POLGS</name>
<feature type="domain" description="NlpC/P60" evidence="5">
    <location>
        <begin position="1"/>
        <end position="133"/>
    </location>
</feature>
<reference evidence="6 7" key="1">
    <citation type="journal article" date="2011" name="J. Bacteriol.">
        <title>Complete genome sequence of Polymorphum gilvum SL003B-26A1T, a crude oil-degrading bacterium from oil-polluted saline soil.</title>
        <authorList>
            <person name="Li S.G."/>
            <person name="Tang Y.Q."/>
            <person name="Nie Y."/>
            <person name="Cai M."/>
            <person name="Wu X.L."/>
        </authorList>
    </citation>
    <scope>NUCLEOTIDE SEQUENCE [LARGE SCALE GENOMIC DNA]</scope>
    <source>
        <strain evidence="7">LMG 25793 / CGMCC 1.9160 / SL003B-26A1</strain>
    </source>
</reference>
<dbReference type="eggNOG" id="COG0791">
    <property type="taxonomic scope" value="Bacteria"/>
</dbReference>
<organism evidence="6 7">
    <name type="scientific">Polymorphum gilvum (strain LMG 25793 / CGMCC 1.9160 / SL003B-26A1)</name>
    <dbReference type="NCBI Taxonomy" id="991905"/>
    <lineage>
        <taxon>Bacteria</taxon>
        <taxon>Pseudomonadati</taxon>
        <taxon>Pseudomonadota</taxon>
        <taxon>Alphaproteobacteria</taxon>
        <taxon>Rhodobacterales</taxon>
        <taxon>Paracoccaceae</taxon>
        <taxon>Polymorphum</taxon>
    </lineage>
</organism>
<dbReference type="Pfam" id="PF00877">
    <property type="entry name" value="NLPC_P60"/>
    <property type="match status" value="1"/>
</dbReference>
<dbReference type="PROSITE" id="PS51935">
    <property type="entry name" value="NLPC_P60"/>
    <property type="match status" value="1"/>
</dbReference>
<keyword evidence="2" id="KW-0645">Protease</keyword>
<dbReference type="EMBL" id="CP002568">
    <property type="protein sequence ID" value="ADZ70129.1"/>
    <property type="molecule type" value="Genomic_DNA"/>
</dbReference>
<evidence type="ECO:0000256" key="3">
    <source>
        <dbReference type="ARBA" id="ARBA00022801"/>
    </source>
</evidence>
<dbReference type="KEGG" id="pgv:SL003B_1701"/>
<dbReference type="RefSeq" id="WP_013652446.1">
    <property type="nucleotide sequence ID" value="NC_015259.1"/>
</dbReference>
<keyword evidence="4" id="KW-0788">Thiol protease</keyword>
<dbReference type="OrthoDB" id="6058745at2"/>
<dbReference type="InterPro" id="IPR000064">
    <property type="entry name" value="NLP_P60_dom"/>
</dbReference>
<dbReference type="AlphaFoldDB" id="F2J5P5"/>
<dbReference type="Gene3D" id="3.90.1720.10">
    <property type="entry name" value="endopeptidase domain like (from Nostoc punctiforme)"/>
    <property type="match status" value="1"/>
</dbReference>
<dbReference type="GO" id="GO:0008234">
    <property type="term" value="F:cysteine-type peptidase activity"/>
    <property type="evidence" value="ECO:0007669"/>
    <property type="project" value="UniProtKB-KW"/>
</dbReference>
<dbReference type="HOGENOM" id="CLU_153713_1_0_5"/>
<gene>
    <name evidence="6" type="ordered locus">SL003B_1701</name>
</gene>
<dbReference type="SUPFAM" id="SSF54001">
    <property type="entry name" value="Cysteine proteinases"/>
    <property type="match status" value="1"/>
</dbReference>
<sequence length="144" mass="15754">MTAPHSHWSTDFVGLDYLDLGRTAKGVDCWGLVRLALAAHGIEVPSYAGAYGSTAERAEIAALIDGAKPDWHRVASARELDVVTFRRGRLESHCGLVVRPGLMLHVSEGKASCIESYLDDHWTRRLTGFWRHARLAAQDGEAGS</sequence>
<keyword evidence="7" id="KW-1185">Reference proteome</keyword>
<dbReference type="InterPro" id="IPR038765">
    <property type="entry name" value="Papain-like_cys_pep_sf"/>
</dbReference>
<evidence type="ECO:0000259" key="5">
    <source>
        <dbReference type="PROSITE" id="PS51935"/>
    </source>
</evidence>
<accession>F2J5P5</accession>